<reference evidence="8 9" key="1">
    <citation type="submission" date="2016-11" db="EMBL/GenBank/DDBJ databases">
        <authorList>
            <person name="Jaros S."/>
            <person name="Januszkiewicz K."/>
            <person name="Wedrychowicz H."/>
        </authorList>
    </citation>
    <scope>NUCLEOTIDE SEQUENCE [LARGE SCALE GENOMIC DNA]</scope>
    <source>
        <strain evidence="8 9">GAS242</strain>
    </source>
</reference>
<evidence type="ECO:0000256" key="5">
    <source>
        <dbReference type="ARBA" id="ARBA00023204"/>
    </source>
</evidence>
<keyword evidence="3 8" id="KW-0808">Transferase</keyword>
<dbReference type="InterPro" id="IPR001497">
    <property type="entry name" value="MethylDNA_cys_MeTrfase_AS"/>
</dbReference>
<dbReference type="InterPro" id="IPR036631">
    <property type="entry name" value="MGMT_N_sf"/>
</dbReference>
<comment type="catalytic activity">
    <reaction evidence="1">
        <text>a 4-O-methyl-thymidine in DNA + L-cysteinyl-[protein] = a thymidine in DNA + S-methyl-L-cysteinyl-[protein]</text>
        <dbReference type="Rhea" id="RHEA:53428"/>
        <dbReference type="Rhea" id="RHEA-COMP:10131"/>
        <dbReference type="Rhea" id="RHEA-COMP:10132"/>
        <dbReference type="Rhea" id="RHEA-COMP:13555"/>
        <dbReference type="Rhea" id="RHEA-COMP:13556"/>
        <dbReference type="ChEBI" id="CHEBI:29950"/>
        <dbReference type="ChEBI" id="CHEBI:82612"/>
        <dbReference type="ChEBI" id="CHEBI:137386"/>
        <dbReference type="ChEBI" id="CHEBI:137387"/>
        <dbReference type="EC" id="2.1.1.63"/>
    </reaction>
</comment>
<dbReference type="SUPFAM" id="SSF46767">
    <property type="entry name" value="Methylated DNA-protein cysteine methyltransferase, C-terminal domain"/>
    <property type="match status" value="1"/>
</dbReference>
<sequence>MATTLDSSGAAICVRFEVYCRSASLLSDLKARIGSAPPMSLRIFGTDDAKERKMREVIRFAWGNSSLGEFMVAMSDKGLVALELGSSRDSAEEALRIRFPGAEVVSRQLELIDILDKITRVIEEPRFDPELPLDMRGTAYEIEVWSMLRVLTVGETISYGAFAAKLGTRDARDVTKAIASNPIAVLVPCHRVIKKDGSISGYRWGVKRKRELLARERRAKPLPTSEGDG</sequence>
<dbReference type="PANTHER" id="PTHR10815:SF14">
    <property type="entry name" value="BIFUNCTIONAL TRANSCRIPTIONAL ACTIVATOR_DNA REPAIR ENZYME ADA"/>
    <property type="match status" value="1"/>
</dbReference>
<evidence type="ECO:0000313" key="8">
    <source>
        <dbReference type="EMBL" id="SHH02680.1"/>
    </source>
</evidence>
<dbReference type="RefSeq" id="WP_244567576.1">
    <property type="nucleotide sequence ID" value="NZ_LT670818.1"/>
</dbReference>
<keyword evidence="4" id="KW-0227">DNA damage</keyword>
<evidence type="ECO:0000256" key="3">
    <source>
        <dbReference type="ARBA" id="ARBA00022679"/>
    </source>
</evidence>
<feature type="domain" description="Methylated-DNA-[protein]-cysteine S-methyltransferase DNA binding" evidence="7">
    <location>
        <begin position="141"/>
        <end position="217"/>
    </location>
</feature>
<keyword evidence="2 8" id="KW-0489">Methyltransferase</keyword>
<dbReference type="Gene3D" id="3.30.160.70">
    <property type="entry name" value="Methylated DNA-protein cysteine methyltransferase domain"/>
    <property type="match status" value="1"/>
</dbReference>
<dbReference type="EMBL" id="LT670818">
    <property type="protein sequence ID" value="SHH02680.1"/>
    <property type="molecule type" value="Genomic_DNA"/>
</dbReference>
<dbReference type="CDD" id="cd06445">
    <property type="entry name" value="ATase"/>
    <property type="match status" value="1"/>
</dbReference>
<evidence type="ECO:0000256" key="4">
    <source>
        <dbReference type="ARBA" id="ARBA00022763"/>
    </source>
</evidence>
<evidence type="ECO:0000256" key="6">
    <source>
        <dbReference type="ARBA" id="ARBA00049348"/>
    </source>
</evidence>
<dbReference type="Pfam" id="PF01035">
    <property type="entry name" value="DNA_binding_1"/>
    <property type="match status" value="1"/>
</dbReference>
<protein>
    <submittedName>
        <fullName evidence="8">O-6-methylguanine DNA methyltransferase</fullName>
    </submittedName>
</protein>
<organism evidence="8 9">
    <name type="scientific">Bradyrhizobium erythrophlei</name>
    <dbReference type="NCBI Taxonomy" id="1437360"/>
    <lineage>
        <taxon>Bacteria</taxon>
        <taxon>Pseudomonadati</taxon>
        <taxon>Pseudomonadota</taxon>
        <taxon>Alphaproteobacteria</taxon>
        <taxon>Hyphomicrobiales</taxon>
        <taxon>Nitrobacteraceae</taxon>
        <taxon>Bradyrhizobium</taxon>
    </lineage>
</organism>
<dbReference type="InterPro" id="IPR014048">
    <property type="entry name" value="MethylDNA_cys_MeTrfase_DNA-bd"/>
</dbReference>
<dbReference type="PROSITE" id="PS00374">
    <property type="entry name" value="MGMT"/>
    <property type="match status" value="1"/>
</dbReference>
<evidence type="ECO:0000259" key="7">
    <source>
        <dbReference type="Pfam" id="PF01035"/>
    </source>
</evidence>
<name>A0A1M5PLV0_9BRAD</name>
<dbReference type="InterPro" id="IPR036388">
    <property type="entry name" value="WH-like_DNA-bd_sf"/>
</dbReference>
<dbReference type="NCBIfam" id="TIGR00589">
    <property type="entry name" value="ogt"/>
    <property type="match status" value="1"/>
</dbReference>
<evidence type="ECO:0000256" key="2">
    <source>
        <dbReference type="ARBA" id="ARBA00022603"/>
    </source>
</evidence>
<dbReference type="SUPFAM" id="SSF53155">
    <property type="entry name" value="Methylated DNA-protein cysteine methyltransferase domain"/>
    <property type="match status" value="1"/>
</dbReference>
<dbReference type="GO" id="GO:0006281">
    <property type="term" value="P:DNA repair"/>
    <property type="evidence" value="ECO:0007669"/>
    <property type="project" value="UniProtKB-KW"/>
</dbReference>
<dbReference type="Proteomes" id="UP000190675">
    <property type="component" value="Chromosome I"/>
</dbReference>
<dbReference type="AlphaFoldDB" id="A0A1M5PLV0"/>
<keyword evidence="5" id="KW-0234">DNA repair</keyword>
<dbReference type="Gene3D" id="1.10.10.10">
    <property type="entry name" value="Winged helix-like DNA-binding domain superfamily/Winged helix DNA-binding domain"/>
    <property type="match status" value="1"/>
</dbReference>
<gene>
    <name evidence="8" type="ORF">SAMN05444169_5330</name>
</gene>
<accession>A0A1M5PLV0</accession>
<evidence type="ECO:0000313" key="9">
    <source>
        <dbReference type="Proteomes" id="UP000190675"/>
    </source>
</evidence>
<evidence type="ECO:0000256" key="1">
    <source>
        <dbReference type="ARBA" id="ARBA00001286"/>
    </source>
</evidence>
<proteinExistence type="predicted"/>
<dbReference type="PANTHER" id="PTHR10815">
    <property type="entry name" value="METHYLATED-DNA--PROTEIN-CYSTEINE METHYLTRANSFERASE"/>
    <property type="match status" value="1"/>
</dbReference>
<comment type="catalytic activity">
    <reaction evidence="6">
        <text>a 6-O-methyl-2'-deoxyguanosine in DNA + L-cysteinyl-[protein] = S-methyl-L-cysteinyl-[protein] + a 2'-deoxyguanosine in DNA</text>
        <dbReference type="Rhea" id="RHEA:24000"/>
        <dbReference type="Rhea" id="RHEA-COMP:10131"/>
        <dbReference type="Rhea" id="RHEA-COMP:10132"/>
        <dbReference type="Rhea" id="RHEA-COMP:11367"/>
        <dbReference type="Rhea" id="RHEA-COMP:11368"/>
        <dbReference type="ChEBI" id="CHEBI:29950"/>
        <dbReference type="ChEBI" id="CHEBI:82612"/>
        <dbReference type="ChEBI" id="CHEBI:85445"/>
        <dbReference type="ChEBI" id="CHEBI:85448"/>
        <dbReference type="EC" id="2.1.1.63"/>
    </reaction>
</comment>
<dbReference type="InterPro" id="IPR036217">
    <property type="entry name" value="MethylDNA_cys_MeTrfase_DNAb"/>
</dbReference>
<dbReference type="GO" id="GO:0032259">
    <property type="term" value="P:methylation"/>
    <property type="evidence" value="ECO:0007669"/>
    <property type="project" value="UniProtKB-KW"/>
</dbReference>
<dbReference type="GO" id="GO:0003908">
    <property type="term" value="F:methylated-DNA-[protein]-cysteine S-methyltransferase activity"/>
    <property type="evidence" value="ECO:0007669"/>
    <property type="project" value="UniProtKB-EC"/>
</dbReference>